<evidence type="ECO:0000313" key="2">
    <source>
        <dbReference type="EMBL" id="NOJ46054.1"/>
    </source>
</evidence>
<feature type="transmembrane region" description="Helical" evidence="1">
    <location>
        <begin position="7"/>
        <end position="23"/>
    </location>
</feature>
<sequence length="107" mass="11785">MRGWIRLGLVLSVIWVLVAFFYVRNSDMKSAQNFSSLAYSTCSNAKAAAKNFDLKECSEKASKAYQSMDPGPSNALVGALLPLPLMWLAVWLAVAVVRWVIRGFKAA</sequence>
<protein>
    <submittedName>
        <fullName evidence="2">Uncharacterized protein</fullName>
    </submittedName>
</protein>
<dbReference type="RefSeq" id="WP_171708927.1">
    <property type="nucleotide sequence ID" value="NZ_JAAVLW010000002.1"/>
</dbReference>
<dbReference type="AlphaFoldDB" id="A0A7Y4H2E9"/>
<evidence type="ECO:0000256" key="1">
    <source>
        <dbReference type="SAM" id="Phobius"/>
    </source>
</evidence>
<comment type="caution">
    <text evidence="2">The sequence shown here is derived from an EMBL/GenBank/DDBJ whole genome shotgun (WGS) entry which is preliminary data.</text>
</comment>
<feature type="transmembrane region" description="Helical" evidence="1">
    <location>
        <begin position="75"/>
        <end position="101"/>
    </location>
</feature>
<gene>
    <name evidence="2" type="ORF">HCN50_07305</name>
</gene>
<accession>A0A7Y4H2E9</accession>
<keyword evidence="1" id="KW-0472">Membrane</keyword>
<keyword evidence="1" id="KW-0812">Transmembrane</keyword>
<keyword evidence="1" id="KW-1133">Transmembrane helix</keyword>
<evidence type="ECO:0000313" key="3">
    <source>
        <dbReference type="Proteomes" id="UP000528734"/>
    </source>
</evidence>
<proteinExistence type="predicted"/>
<reference evidence="2 3" key="1">
    <citation type="submission" date="2020-03" db="EMBL/GenBank/DDBJ databases">
        <title>Bradyrhizobium diversity isolated from nodules of Muelleranthus trifoliolatus.</title>
        <authorList>
            <person name="Klepa M."/>
            <person name="Helene L."/>
            <person name="Hungria M."/>
        </authorList>
    </citation>
    <scope>NUCLEOTIDE SEQUENCE [LARGE SCALE GENOMIC DNA]</scope>
    <source>
        <strain evidence="2 3">WSM 1744</strain>
    </source>
</reference>
<dbReference type="Proteomes" id="UP000528734">
    <property type="component" value="Unassembled WGS sequence"/>
</dbReference>
<organism evidence="2 3">
    <name type="scientific">Bradyrhizobium archetypum</name>
    <dbReference type="NCBI Taxonomy" id="2721160"/>
    <lineage>
        <taxon>Bacteria</taxon>
        <taxon>Pseudomonadati</taxon>
        <taxon>Pseudomonadota</taxon>
        <taxon>Alphaproteobacteria</taxon>
        <taxon>Hyphomicrobiales</taxon>
        <taxon>Nitrobacteraceae</taxon>
        <taxon>Bradyrhizobium</taxon>
    </lineage>
</organism>
<name>A0A7Y4H2E9_9BRAD</name>
<keyword evidence="3" id="KW-1185">Reference proteome</keyword>
<dbReference type="EMBL" id="JAAVLW010000002">
    <property type="protein sequence ID" value="NOJ46054.1"/>
    <property type="molecule type" value="Genomic_DNA"/>
</dbReference>